<name>A0A1G9TW78_9FIRM</name>
<evidence type="ECO:0000256" key="1">
    <source>
        <dbReference type="SAM" id="Phobius"/>
    </source>
</evidence>
<dbReference type="AlphaFoldDB" id="A0A1G9TW78"/>
<dbReference type="EMBL" id="FNHQ01000008">
    <property type="protein sequence ID" value="SDM51923.1"/>
    <property type="molecule type" value="Genomic_DNA"/>
</dbReference>
<reference evidence="2 3" key="1">
    <citation type="submission" date="2016-10" db="EMBL/GenBank/DDBJ databases">
        <authorList>
            <person name="de Groot N.N."/>
        </authorList>
    </citation>
    <scope>NUCLEOTIDE SEQUENCE [LARGE SCALE GENOMIC DNA]</scope>
    <source>
        <strain evidence="2 3">DSM 16981</strain>
    </source>
</reference>
<dbReference type="Proteomes" id="UP000199309">
    <property type="component" value="Unassembled WGS sequence"/>
</dbReference>
<keyword evidence="1" id="KW-0472">Membrane</keyword>
<feature type="transmembrane region" description="Helical" evidence="1">
    <location>
        <begin position="52"/>
        <end position="71"/>
    </location>
</feature>
<keyword evidence="3" id="KW-1185">Reference proteome</keyword>
<keyword evidence="1" id="KW-0812">Transmembrane</keyword>
<dbReference type="Pfam" id="PF09527">
    <property type="entry name" value="ATPase_gene1"/>
    <property type="match status" value="1"/>
</dbReference>
<organism evidence="2 3">
    <name type="scientific">Megasphaera paucivorans</name>
    <dbReference type="NCBI Taxonomy" id="349095"/>
    <lineage>
        <taxon>Bacteria</taxon>
        <taxon>Bacillati</taxon>
        <taxon>Bacillota</taxon>
        <taxon>Negativicutes</taxon>
        <taxon>Veillonellales</taxon>
        <taxon>Veillonellaceae</taxon>
        <taxon>Megasphaera</taxon>
    </lineage>
</organism>
<dbReference type="InterPro" id="IPR032820">
    <property type="entry name" value="ATPase_put"/>
</dbReference>
<evidence type="ECO:0000313" key="2">
    <source>
        <dbReference type="EMBL" id="SDM51923.1"/>
    </source>
</evidence>
<dbReference type="OrthoDB" id="1629807at2"/>
<feature type="transmembrane region" description="Helical" evidence="1">
    <location>
        <begin position="12"/>
        <end position="40"/>
    </location>
</feature>
<dbReference type="RefSeq" id="WP_091648851.1">
    <property type="nucleotide sequence ID" value="NZ_FNHQ01000008.1"/>
</dbReference>
<gene>
    <name evidence="2" type="ORF">SAMN05660299_01033</name>
</gene>
<accession>A0A1G9TW78</accession>
<evidence type="ECO:0000313" key="3">
    <source>
        <dbReference type="Proteomes" id="UP000199309"/>
    </source>
</evidence>
<proteinExistence type="predicted"/>
<sequence length="99" mass="10825">MVHKTGPSKEKNSFSLLAIVTEAGTLGLTLAICLIAGVYIGRYIDSIMETSPWGLICCSFLGAVTGFWSLYKKALRYMKEDNQNRHGSHTNQKDTGGPD</sequence>
<protein>
    <submittedName>
        <fullName evidence="2">ATP synthase protein I</fullName>
    </submittedName>
</protein>
<keyword evidence="1" id="KW-1133">Transmembrane helix</keyword>
<dbReference type="STRING" id="349095.SAMN05660299_01033"/>